<dbReference type="InterPro" id="IPR058580">
    <property type="entry name" value="DUF2828"/>
</dbReference>
<reference evidence="3 4" key="1">
    <citation type="submission" date="2020-09" db="EMBL/GenBank/DDBJ databases">
        <title>De no assembly of potato wild relative species, Solanum commersonii.</title>
        <authorList>
            <person name="Cho K."/>
        </authorList>
    </citation>
    <scope>NUCLEOTIDE SEQUENCE [LARGE SCALE GENOMIC DNA]</scope>
    <source>
        <strain evidence="3">LZ3.2</strain>
        <tissue evidence="3">Leaf</tissue>
    </source>
</reference>
<organism evidence="3 4">
    <name type="scientific">Solanum commersonii</name>
    <name type="common">Commerson's wild potato</name>
    <name type="synonym">Commerson's nightshade</name>
    <dbReference type="NCBI Taxonomy" id="4109"/>
    <lineage>
        <taxon>Eukaryota</taxon>
        <taxon>Viridiplantae</taxon>
        <taxon>Streptophyta</taxon>
        <taxon>Embryophyta</taxon>
        <taxon>Tracheophyta</taxon>
        <taxon>Spermatophyta</taxon>
        <taxon>Magnoliopsida</taxon>
        <taxon>eudicotyledons</taxon>
        <taxon>Gunneridae</taxon>
        <taxon>Pentapetalae</taxon>
        <taxon>asterids</taxon>
        <taxon>lamiids</taxon>
        <taxon>Solanales</taxon>
        <taxon>Solanaceae</taxon>
        <taxon>Solanoideae</taxon>
        <taxon>Solaneae</taxon>
        <taxon>Solanum</taxon>
    </lineage>
</organism>
<gene>
    <name evidence="3" type="ORF">H5410_054966</name>
</gene>
<dbReference type="AlphaFoldDB" id="A0A9J5WIL1"/>
<dbReference type="InterPro" id="IPR011205">
    <property type="entry name" value="UCP015417_vWA"/>
</dbReference>
<evidence type="ECO:0000313" key="4">
    <source>
        <dbReference type="Proteomes" id="UP000824120"/>
    </source>
</evidence>
<dbReference type="InterPro" id="IPR056690">
    <property type="entry name" value="DUF7788"/>
</dbReference>
<comment type="caution">
    <text evidence="3">The sequence shown here is derived from an EMBL/GenBank/DDBJ whole genome shotgun (WGS) entry which is preliminary data.</text>
</comment>
<keyword evidence="4" id="KW-1185">Reference proteome</keyword>
<dbReference type="PANTHER" id="PTHR31373">
    <property type="entry name" value="OS06G0652100 PROTEIN"/>
    <property type="match status" value="1"/>
</dbReference>
<dbReference type="Pfam" id="PF11443">
    <property type="entry name" value="DUF2828"/>
    <property type="match status" value="1"/>
</dbReference>
<dbReference type="PIRSF" id="PIRSF015417">
    <property type="entry name" value="T31B5_30_vWA"/>
    <property type="match status" value="1"/>
</dbReference>
<name>A0A9J5WIL1_SOLCO</name>
<sequence length="298" mass="33952">MDLEDAHYAYRVRNRLRKEVLVPLHKVLEIPEVYICANKWEELPYKHVPSVAMKMYKELFYKHNKERFKQYLEDVKNGKTTIAAGALLPHEIIASLKDSTGPEVAELQWNRMVGDLAKKGKLTNCMAICDVSGSMSGTPMEVCVALGLLISELSEEPWKGKLITFSRNPEFHMKVFDKILEVAVRGNLSEEQMITILFVFSDMEFDEATASPWDTDYQVTQRKFKKKGYYKVPEIVFWNLRNSKATPVPSNQQGVALVSGFSKNLATVFLEEGEILSPEAVMIQAISGDEYQKLVVFD</sequence>
<evidence type="ECO:0000259" key="1">
    <source>
        <dbReference type="Pfam" id="PF11443"/>
    </source>
</evidence>
<evidence type="ECO:0000259" key="2">
    <source>
        <dbReference type="Pfam" id="PF25043"/>
    </source>
</evidence>
<proteinExistence type="predicted"/>
<evidence type="ECO:0000313" key="3">
    <source>
        <dbReference type="EMBL" id="KAG5574832.1"/>
    </source>
</evidence>
<protein>
    <submittedName>
        <fullName evidence="3">Uncharacterized protein</fullName>
    </submittedName>
</protein>
<feature type="domain" description="DUF7788" evidence="2">
    <location>
        <begin position="124"/>
        <end position="172"/>
    </location>
</feature>
<dbReference type="Proteomes" id="UP000824120">
    <property type="component" value="Chromosome 11"/>
</dbReference>
<accession>A0A9J5WIL1</accession>
<dbReference type="OrthoDB" id="1149618at2759"/>
<dbReference type="PANTHER" id="PTHR31373:SF24">
    <property type="match status" value="1"/>
</dbReference>
<feature type="domain" description="DUF7788" evidence="2">
    <location>
        <begin position="174"/>
        <end position="281"/>
    </location>
</feature>
<dbReference type="Pfam" id="PF25043">
    <property type="entry name" value="DUF7788"/>
    <property type="match status" value="2"/>
</dbReference>
<feature type="domain" description="DUF2828" evidence="1">
    <location>
        <begin position="3"/>
        <end position="122"/>
    </location>
</feature>
<dbReference type="EMBL" id="JACXVP010000011">
    <property type="protein sequence ID" value="KAG5574832.1"/>
    <property type="molecule type" value="Genomic_DNA"/>
</dbReference>